<organism evidence="1 2">
    <name type="scientific">Oncorhynchus mykiss</name>
    <name type="common">Rainbow trout</name>
    <name type="synonym">Salmo gairdneri</name>
    <dbReference type="NCBI Taxonomy" id="8022"/>
    <lineage>
        <taxon>Eukaryota</taxon>
        <taxon>Metazoa</taxon>
        <taxon>Chordata</taxon>
        <taxon>Craniata</taxon>
        <taxon>Vertebrata</taxon>
        <taxon>Euteleostomi</taxon>
        <taxon>Actinopterygii</taxon>
        <taxon>Neopterygii</taxon>
        <taxon>Teleostei</taxon>
        <taxon>Protacanthopterygii</taxon>
        <taxon>Salmoniformes</taxon>
        <taxon>Salmonidae</taxon>
        <taxon>Salmoninae</taxon>
        <taxon>Oncorhynchus</taxon>
    </lineage>
</organism>
<dbReference type="PaxDb" id="8022-A0A060W798"/>
<reference evidence="1" key="1">
    <citation type="journal article" date="2014" name="Nat. Commun.">
        <title>The rainbow trout genome provides novel insights into evolution after whole-genome duplication in vertebrates.</title>
        <authorList>
            <person name="Berthelot C."/>
            <person name="Brunet F."/>
            <person name="Chalopin D."/>
            <person name="Juanchich A."/>
            <person name="Bernard M."/>
            <person name="Noel B."/>
            <person name="Bento P."/>
            <person name="Da Silva C."/>
            <person name="Labadie K."/>
            <person name="Alberti A."/>
            <person name="Aury J.M."/>
            <person name="Louis A."/>
            <person name="Dehais P."/>
            <person name="Bardou P."/>
            <person name="Montfort J."/>
            <person name="Klopp C."/>
            <person name="Cabau C."/>
            <person name="Gaspin C."/>
            <person name="Thorgaard G.H."/>
            <person name="Boussaha M."/>
            <person name="Quillet E."/>
            <person name="Guyomard R."/>
            <person name="Galiana D."/>
            <person name="Bobe J."/>
            <person name="Volff J.N."/>
            <person name="Genet C."/>
            <person name="Wincker P."/>
            <person name="Jaillon O."/>
            <person name="Roest Crollius H."/>
            <person name="Guiguen Y."/>
        </authorList>
    </citation>
    <scope>NUCLEOTIDE SEQUENCE [LARGE SCALE GENOMIC DNA]</scope>
</reference>
<sequence>MNAGTRFGEWTKQTLNGYLNGYQERWENNPKVILFAHNSSVQASTEYGREPQLLTEVRLNIDKAQEKQSYRSRIKKGTKCYDILANCLVWKQEDGRQELGNLAAYSLLAGVTIY</sequence>
<evidence type="ECO:0000313" key="1">
    <source>
        <dbReference type="EMBL" id="CDQ61119.1"/>
    </source>
</evidence>
<name>A0A060W798_ONCMY</name>
<evidence type="ECO:0000313" key="2">
    <source>
        <dbReference type="Proteomes" id="UP000193380"/>
    </source>
</evidence>
<dbReference type="Proteomes" id="UP000193380">
    <property type="component" value="Unassembled WGS sequence"/>
</dbReference>
<dbReference type="AlphaFoldDB" id="A0A060W798"/>
<proteinExistence type="predicted"/>
<gene>
    <name evidence="1" type="ORF">GSONMT00064531001</name>
</gene>
<protein>
    <submittedName>
        <fullName evidence="1">Uncharacterized protein</fullName>
    </submittedName>
</protein>
<reference evidence="1" key="2">
    <citation type="submission" date="2014-03" db="EMBL/GenBank/DDBJ databases">
        <authorList>
            <person name="Genoscope - CEA"/>
        </authorList>
    </citation>
    <scope>NUCLEOTIDE SEQUENCE</scope>
</reference>
<dbReference type="EMBL" id="FR904368">
    <property type="protein sequence ID" value="CDQ61119.1"/>
    <property type="molecule type" value="Genomic_DNA"/>
</dbReference>
<accession>A0A060W798</accession>